<keyword evidence="5 9" id="KW-0472">Membrane</keyword>
<evidence type="ECO:0000313" key="13">
    <source>
        <dbReference type="EMBL" id="OCC15832.1"/>
    </source>
</evidence>
<keyword evidence="6 8" id="KW-0807">Transducer</keyword>
<dbReference type="SUPFAM" id="SSF58104">
    <property type="entry name" value="Methyl-accepting chemotaxis protein (MCP) signaling domain"/>
    <property type="match status" value="1"/>
</dbReference>
<dbReference type="InterPro" id="IPR029095">
    <property type="entry name" value="NarX-like_N"/>
</dbReference>
<keyword evidence="2" id="KW-1003">Cell membrane</keyword>
<dbReference type="PROSITE" id="PS50885">
    <property type="entry name" value="HAMP"/>
    <property type="match status" value="1"/>
</dbReference>
<evidence type="ECO:0000256" key="7">
    <source>
        <dbReference type="ARBA" id="ARBA00029447"/>
    </source>
</evidence>
<evidence type="ECO:0000256" key="6">
    <source>
        <dbReference type="ARBA" id="ARBA00023224"/>
    </source>
</evidence>
<dbReference type="PANTHER" id="PTHR32089:SF112">
    <property type="entry name" value="LYSOZYME-LIKE PROTEIN-RELATED"/>
    <property type="match status" value="1"/>
</dbReference>
<dbReference type="PRINTS" id="PR00260">
    <property type="entry name" value="CHEMTRNSDUCR"/>
</dbReference>
<dbReference type="InterPro" id="IPR025991">
    <property type="entry name" value="Chemoreceptor_zinc-bind_dom"/>
</dbReference>
<protein>
    <submittedName>
        <fullName evidence="13">Methyl-accepting chemotaxis protein</fullName>
    </submittedName>
</protein>
<accession>A0A1B9F7E2</accession>
<dbReference type="PROSITE" id="PS50192">
    <property type="entry name" value="T_SNARE"/>
    <property type="match status" value="1"/>
</dbReference>
<reference evidence="13 14" key="1">
    <citation type="submission" date="2016-06" db="EMBL/GenBank/DDBJ databases">
        <title>Respiratory ammonification of nitrate coupled to the oxidation of elemental sulfur in deep-sea autotrophic thermophilic bacteria.</title>
        <authorList>
            <person name="Slobodkina G.B."/>
            <person name="Mardanov A.V."/>
            <person name="Ravin N.V."/>
            <person name="Frolova A.A."/>
            <person name="Viryasiv M.B."/>
            <person name="Chernyh N.A."/>
            <person name="Bonch-Osmolovskaya E.A."/>
            <person name="Slobodkin A.I."/>
        </authorList>
    </citation>
    <scope>NUCLEOTIDE SEQUENCE [LARGE SCALE GENOMIC DNA]</scope>
    <source>
        <strain evidence="13 14">S69</strain>
    </source>
</reference>
<feature type="transmembrane region" description="Helical" evidence="9">
    <location>
        <begin position="6"/>
        <end position="30"/>
    </location>
</feature>
<dbReference type="AlphaFoldDB" id="A0A1B9F7E2"/>
<dbReference type="OrthoDB" id="9765238at2"/>
<keyword evidence="14" id="KW-1185">Reference proteome</keyword>
<dbReference type="InterPro" id="IPR000727">
    <property type="entry name" value="T_SNARE_dom"/>
</dbReference>
<organism evidence="13 14">
    <name type="scientific">Dissulfuribacter thermophilus</name>
    <dbReference type="NCBI Taxonomy" id="1156395"/>
    <lineage>
        <taxon>Bacteria</taxon>
        <taxon>Pseudomonadati</taxon>
        <taxon>Thermodesulfobacteriota</taxon>
        <taxon>Dissulfuribacteria</taxon>
        <taxon>Dissulfuribacterales</taxon>
        <taxon>Dissulfuribacteraceae</taxon>
        <taxon>Dissulfuribacter</taxon>
    </lineage>
</organism>
<dbReference type="SMART" id="SM00283">
    <property type="entry name" value="MA"/>
    <property type="match status" value="1"/>
</dbReference>
<dbReference type="CDD" id="cd11386">
    <property type="entry name" value="MCP_signal"/>
    <property type="match status" value="1"/>
</dbReference>
<dbReference type="InterPro" id="IPR004090">
    <property type="entry name" value="Chemotax_Me-accpt_rcpt"/>
</dbReference>
<feature type="domain" description="T-SNARE coiled-coil homology" evidence="11">
    <location>
        <begin position="413"/>
        <end position="460"/>
    </location>
</feature>
<dbReference type="PATRIC" id="fig|1156395.6.peg.767"/>
<keyword evidence="4 9" id="KW-1133">Transmembrane helix</keyword>
<feature type="transmembrane region" description="Helical" evidence="9">
    <location>
        <begin position="176"/>
        <end position="195"/>
    </location>
</feature>
<evidence type="ECO:0000313" key="14">
    <source>
        <dbReference type="Proteomes" id="UP000093080"/>
    </source>
</evidence>
<gene>
    <name evidence="13" type="ORF">DBT_0757</name>
</gene>
<feature type="domain" description="Methyl-accepting transducer" evidence="10">
    <location>
        <begin position="261"/>
        <end position="476"/>
    </location>
</feature>
<keyword evidence="2" id="KW-0997">Cell inner membrane</keyword>
<name>A0A1B9F7E2_9BACT</name>
<evidence type="ECO:0000259" key="12">
    <source>
        <dbReference type="PROSITE" id="PS50885"/>
    </source>
</evidence>
<comment type="caution">
    <text evidence="13">The sequence shown here is derived from an EMBL/GenBank/DDBJ whole genome shotgun (WGS) entry which is preliminary data.</text>
</comment>
<dbReference type="STRING" id="1156395.DBT_0757"/>
<dbReference type="Proteomes" id="UP000093080">
    <property type="component" value="Unassembled WGS sequence"/>
</dbReference>
<comment type="subcellular location">
    <subcellularLocation>
        <location evidence="1">Cell inner membrane</location>
        <topology evidence="1">Multi-pass membrane protein</topology>
    </subcellularLocation>
</comment>
<evidence type="ECO:0000256" key="8">
    <source>
        <dbReference type="PROSITE-ProRule" id="PRU00284"/>
    </source>
</evidence>
<dbReference type="RefSeq" id="WP_067616512.1">
    <property type="nucleotide sequence ID" value="NZ_MAGO01000003.1"/>
</dbReference>
<dbReference type="Pfam" id="PF13682">
    <property type="entry name" value="CZB"/>
    <property type="match status" value="1"/>
</dbReference>
<evidence type="ECO:0000256" key="2">
    <source>
        <dbReference type="ARBA" id="ARBA00022519"/>
    </source>
</evidence>
<dbReference type="GO" id="GO:0007165">
    <property type="term" value="P:signal transduction"/>
    <property type="evidence" value="ECO:0007669"/>
    <property type="project" value="UniProtKB-KW"/>
</dbReference>
<evidence type="ECO:0000256" key="4">
    <source>
        <dbReference type="ARBA" id="ARBA00022989"/>
    </source>
</evidence>
<dbReference type="Pfam" id="PF13675">
    <property type="entry name" value="PilJ"/>
    <property type="match status" value="1"/>
</dbReference>
<feature type="domain" description="HAMP" evidence="12">
    <location>
        <begin position="197"/>
        <end position="249"/>
    </location>
</feature>
<dbReference type="GO" id="GO:0004888">
    <property type="term" value="F:transmembrane signaling receptor activity"/>
    <property type="evidence" value="ECO:0007669"/>
    <property type="project" value="InterPro"/>
</dbReference>
<dbReference type="PROSITE" id="PS50111">
    <property type="entry name" value="CHEMOTAXIS_TRANSDUC_2"/>
    <property type="match status" value="1"/>
</dbReference>
<dbReference type="GO" id="GO:0006935">
    <property type="term" value="P:chemotaxis"/>
    <property type="evidence" value="ECO:0007669"/>
    <property type="project" value="InterPro"/>
</dbReference>
<dbReference type="Pfam" id="PF00015">
    <property type="entry name" value="MCPsignal"/>
    <property type="match status" value="1"/>
</dbReference>
<keyword evidence="3 9" id="KW-0812">Transmembrane</keyword>
<comment type="similarity">
    <text evidence="7">Belongs to the methyl-accepting chemotaxis (MCP) protein family.</text>
</comment>
<dbReference type="InterPro" id="IPR003660">
    <property type="entry name" value="HAMP_dom"/>
</dbReference>
<dbReference type="EMBL" id="MAGO01000003">
    <property type="protein sequence ID" value="OCC15832.1"/>
    <property type="molecule type" value="Genomic_DNA"/>
</dbReference>
<dbReference type="PANTHER" id="PTHR32089">
    <property type="entry name" value="METHYL-ACCEPTING CHEMOTAXIS PROTEIN MCPB"/>
    <property type="match status" value="1"/>
</dbReference>
<dbReference type="GO" id="GO:0005886">
    <property type="term" value="C:plasma membrane"/>
    <property type="evidence" value="ECO:0007669"/>
    <property type="project" value="UniProtKB-SubCell"/>
</dbReference>
<sequence>MGRFNKISWILGGLIAVLFLTEIVTVLWTLKTVYGQRGDAVAINIAGRQRMLTQKMTKEALFFNSTQNDKWKSSLDATIVLFEKSLNGLAVGDAELGLSGTTDKGVQEELNKLQQMWIPFKKALYIITDTSSSKDLVKAAMNYVSKNNLVLLKQANVVTKKFEELSKRKITRLMQLQGAMLLIGFVIFVLTGISVRRFVLNPLSNTVNVLSRAADGWFDSHLQVTGPEEIKTLNRAYNCLVATLGSQMITTVTSNETLREASGNVAQAGEEVLNQSNTLNSMAQDVAAVASQTAASLETVSKSVSEMTIATNEIARSVAITAEKANEAQDRAQESSIIIQRLGQSSQKIGNIIQVINSIAEQTNLLALNATIEAARAGEAGKGFAVVANEVKELAKQTAESTQEITTMVETIQNDTNEAVRAVELITNIIAEVNDLANTIASATEEQTATVGEINQSVDQGAQGAMQVKEKADVLLRAADEFLELGNALNMAKRAVEKIVEENEEILKQVRVDESTVIQAMDESNLKSKIKAIFNQHIKWRNSVLKAVLKYEEPRVQTDPTQCALGKFLQTYQPDSHGEQGVINELIPVHEKLHESVHEIIEAIRQGRPKKEVFDVFALKLEPQFESIAPIFERWLNLV</sequence>
<evidence type="ECO:0000256" key="5">
    <source>
        <dbReference type="ARBA" id="ARBA00023136"/>
    </source>
</evidence>
<dbReference type="Gene3D" id="1.10.287.950">
    <property type="entry name" value="Methyl-accepting chemotaxis protein"/>
    <property type="match status" value="1"/>
</dbReference>
<dbReference type="Gene3D" id="1.20.120.30">
    <property type="entry name" value="Aspartate receptor, ligand-binding domain"/>
    <property type="match status" value="1"/>
</dbReference>
<proteinExistence type="inferred from homology"/>
<evidence type="ECO:0000259" key="10">
    <source>
        <dbReference type="PROSITE" id="PS50111"/>
    </source>
</evidence>
<evidence type="ECO:0000259" key="11">
    <source>
        <dbReference type="PROSITE" id="PS50192"/>
    </source>
</evidence>
<evidence type="ECO:0000256" key="3">
    <source>
        <dbReference type="ARBA" id="ARBA00022692"/>
    </source>
</evidence>
<evidence type="ECO:0000256" key="1">
    <source>
        <dbReference type="ARBA" id="ARBA00004429"/>
    </source>
</evidence>
<dbReference type="InterPro" id="IPR004089">
    <property type="entry name" value="MCPsignal_dom"/>
</dbReference>
<evidence type="ECO:0000256" key="9">
    <source>
        <dbReference type="SAM" id="Phobius"/>
    </source>
</evidence>